<keyword evidence="1" id="KW-1133">Transmembrane helix</keyword>
<keyword evidence="1" id="KW-0472">Membrane</keyword>
<dbReference type="OrthoDB" id="9805612at2"/>
<evidence type="ECO:0000313" key="4">
    <source>
        <dbReference type="Proteomes" id="UP000008888"/>
    </source>
</evidence>
<dbReference type="PANTHER" id="PTHR43685:SF12">
    <property type="entry name" value="GLYCOSYL TRANSFERASE FAMILY 2"/>
    <property type="match status" value="1"/>
</dbReference>
<dbReference type="RefSeq" id="WP_013817901.1">
    <property type="nucleotide sequence ID" value="NC_015572.1"/>
</dbReference>
<accession>F9ZWG7</accession>
<proteinExistence type="predicted"/>
<dbReference type="Pfam" id="PF00535">
    <property type="entry name" value="Glycos_transf_2"/>
    <property type="match status" value="1"/>
</dbReference>
<dbReference type="HOGENOM" id="CLU_025996_0_0_6"/>
<dbReference type="Proteomes" id="UP000008888">
    <property type="component" value="Chromosome"/>
</dbReference>
<dbReference type="SUPFAM" id="SSF53448">
    <property type="entry name" value="Nucleotide-diphospho-sugar transferases"/>
    <property type="match status" value="1"/>
</dbReference>
<dbReference type="AlphaFoldDB" id="F9ZWG7"/>
<keyword evidence="3" id="KW-0808">Transferase</keyword>
<evidence type="ECO:0000256" key="1">
    <source>
        <dbReference type="SAM" id="Phobius"/>
    </source>
</evidence>
<dbReference type="InterPro" id="IPR029044">
    <property type="entry name" value="Nucleotide-diphossugar_trans"/>
</dbReference>
<name>F9ZWG7_METMM</name>
<feature type="transmembrane region" description="Helical" evidence="1">
    <location>
        <begin position="367"/>
        <end position="388"/>
    </location>
</feature>
<dbReference type="STRING" id="857087.Metme_1208"/>
<reference evidence="4" key="3">
    <citation type="submission" date="2011-05" db="EMBL/GenBank/DDBJ databases">
        <title>Complete sequence of Methylomonas methanica MC09.</title>
        <authorList>
            <consortium name="US DOE Joint Genome Institute"/>
            <person name="Lucas S."/>
            <person name="Han J."/>
            <person name="Lapidus A."/>
            <person name="Cheng J.-F."/>
            <person name="Goodwin L."/>
            <person name="Pitluck S."/>
            <person name="Peters L."/>
            <person name="Mikhailova N."/>
            <person name="Teshima H."/>
            <person name="Han C."/>
            <person name="Tapia R."/>
            <person name="Land M."/>
            <person name="Hauser L."/>
            <person name="Kyrpides N."/>
            <person name="Ivanova N."/>
            <person name="Pagani I."/>
            <person name="Stein L."/>
            <person name="Woyke T."/>
        </authorList>
    </citation>
    <scope>NUCLEOTIDE SEQUENCE [LARGE SCALE GENOMIC DNA]</scope>
    <source>
        <strain evidence="4">MC09</strain>
    </source>
</reference>
<evidence type="ECO:0000313" key="3">
    <source>
        <dbReference type="EMBL" id="AEF99636.1"/>
    </source>
</evidence>
<protein>
    <submittedName>
        <fullName evidence="3">Glycosyl transferase family 2</fullName>
    </submittedName>
</protein>
<keyword evidence="4" id="KW-1185">Reference proteome</keyword>
<evidence type="ECO:0000259" key="2">
    <source>
        <dbReference type="Pfam" id="PF00535"/>
    </source>
</evidence>
<reference evidence="3 4" key="1">
    <citation type="journal article" date="2011" name="J. Bacteriol.">
        <title>Complete Genome Sequence of the Aerobic Marine Methanotroph Methylomonas methanica MC09.</title>
        <authorList>
            <person name="Boden R."/>
            <person name="Cunliffe M."/>
            <person name="Scanlan J."/>
            <person name="Moussard H."/>
            <person name="Kits K.D."/>
            <person name="Klotz M.G."/>
            <person name="Jetten M.S."/>
            <person name="Vuilleumier S."/>
            <person name="Han J."/>
            <person name="Peters L."/>
            <person name="Mikhailova N."/>
            <person name="Teshima H."/>
            <person name="Tapia R."/>
            <person name="Kyrpides N."/>
            <person name="Ivanova N."/>
            <person name="Pagani I."/>
            <person name="Cheng J.F."/>
            <person name="Goodwin L."/>
            <person name="Han C."/>
            <person name="Hauser L."/>
            <person name="Land M.L."/>
            <person name="Lapidus A."/>
            <person name="Lucas S."/>
            <person name="Pitluck S."/>
            <person name="Woyke T."/>
            <person name="Stein L."/>
            <person name="Murrell J.C."/>
        </authorList>
    </citation>
    <scope>NUCLEOTIDE SEQUENCE [LARGE SCALE GENOMIC DNA]</scope>
    <source>
        <strain evidence="3 4">MC09</strain>
    </source>
</reference>
<dbReference type="eggNOG" id="COG1216">
    <property type="taxonomic scope" value="Bacteria"/>
</dbReference>
<dbReference type="EMBL" id="CP002738">
    <property type="protein sequence ID" value="AEF99636.1"/>
    <property type="molecule type" value="Genomic_DNA"/>
</dbReference>
<dbReference type="Gene3D" id="3.90.550.10">
    <property type="entry name" value="Spore Coat Polysaccharide Biosynthesis Protein SpsA, Chain A"/>
    <property type="match status" value="1"/>
</dbReference>
<feature type="domain" description="Glycosyltransferase 2-like" evidence="2">
    <location>
        <begin position="7"/>
        <end position="129"/>
    </location>
</feature>
<dbReference type="GO" id="GO:0016740">
    <property type="term" value="F:transferase activity"/>
    <property type="evidence" value="ECO:0007669"/>
    <property type="project" value="UniProtKB-KW"/>
</dbReference>
<dbReference type="KEGG" id="mmt:Metme_1208"/>
<dbReference type="InterPro" id="IPR050834">
    <property type="entry name" value="Glycosyltransf_2"/>
</dbReference>
<dbReference type="InterPro" id="IPR001173">
    <property type="entry name" value="Glyco_trans_2-like"/>
</dbReference>
<keyword evidence="1" id="KW-0812">Transmembrane</keyword>
<gene>
    <name evidence="3" type="ordered locus">Metme_1208</name>
</gene>
<organism evidence="3 4">
    <name type="scientific">Methylomonas methanica (strain DSM 25384 / MC09)</name>
    <dbReference type="NCBI Taxonomy" id="857087"/>
    <lineage>
        <taxon>Bacteria</taxon>
        <taxon>Pseudomonadati</taxon>
        <taxon>Pseudomonadota</taxon>
        <taxon>Gammaproteobacteria</taxon>
        <taxon>Methylococcales</taxon>
        <taxon>Methylococcaceae</taxon>
        <taxon>Methylomonas</taxon>
    </lineage>
</organism>
<reference key="2">
    <citation type="submission" date="2011-05" db="EMBL/GenBank/DDBJ databases">
        <title>Complete genome sequence of the aerobic marine methanotroph Methylomonas methanica MC09.</title>
        <authorList>
            <person name="Boden R."/>
            <person name="Cunliffe M."/>
            <person name="Scanlan J."/>
            <person name="Moussard H."/>
            <person name="Kits K.D."/>
            <person name="Klotz M."/>
            <person name="Jetten M."/>
            <person name="Vuilleumier S."/>
            <person name="Han J."/>
            <person name="Peters L."/>
            <person name="Mikhailova N."/>
            <person name="Teshima H."/>
            <person name="Tapia R."/>
            <person name="Kyrpides N."/>
            <person name="Ivanova N."/>
            <person name="Pagani I."/>
            <person name="Cheng J.-F."/>
            <person name="Goodwin L."/>
            <person name="Han C."/>
            <person name="Hauser L."/>
            <person name="Land M."/>
            <person name="Lapidus A."/>
            <person name="Lucas S."/>
            <person name="Pitluck S."/>
            <person name="Woyke T."/>
            <person name="Stein L.Y."/>
            <person name="Murrell C."/>
        </authorList>
    </citation>
    <scope>NUCLEOTIDE SEQUENCE</scope>
    <source>
        <strain>MC09</strain>
    </source>
</reference>
<sequence length="394" mass="45941">MNNKKVTVIIPTFNRCNYIIESLESIFNQTIKPYEIIIVNDGSTDNTESILRPYLGRIIYISKENGGKSTALNEALKYATGDFIWIFDDDDIALPDALERHLIVFKENPDIGFTYSPLYETSLNNGVLKPLYETNIPKDLQKQLFISLFDHCFVAHPAILVKTDCYKKVGPFNTEFIRSQDYEMLLRLAYNFKGKAVDNATFLRRQHEGDRGSKDELHKSIEVQKKWVAYDQIFSRHYYESLELNEYLPGKNHLDELTPDDIRQALLKRASIMARKGLWELFISDLSLLFSNNSSENDLTFEEREICQKTMAYNNIYAYLPFIATIDLPLKLSNILQGRLGNNLRLEYSKGLFYQLLREFKDREYKISWLILKVIRIVLGISGIVYYFQSFNKK</sequence>
<dbReference type="PANTHER" id="PTHR43685">
    <property type="entry name" value="GLYCOSYLTRANSFERASE"/>
    <property type="match status" value="1"/>
</dbReference>